<evidence type="ECO:0000256" key="1">
    <source>
        <dbReference type="ARBA" id="ARBA00004613"/>
    </source>
</evidence>
<keyword evidence="5" id="KW-0339">Growth factor</keyword>
<dbReference type="EMBL" id="BEZZ01003027">
    <property type="protein sequence ID" value="GCC18684.1"/>
    <property type="molecule type" value="Genomic_DNA"/>
</dbReference>
<dbReference type="GO" id="GO:0008083">
    <property type="term" value="F:growth factor activity"/>
    <property type="evidence" value="ECO:0007669"/>
    <property type="project" value="UniProtKB-KW"/>
</dbReference>
<gene>
    <name evidence="7" type="ORF">chiPu_0020860</name>
</gene>
<feature type="non-terminal residue" evidence="7">
    <location>
        <position position="1"/>
    </location>
</feature>
<dbReference type="PANTHER" id="PTHR11486">
    <property type="entry name" value="FIBROBLAST GROWTH FACTOR"/>
    <property type="match status" value="1"/>
</dbReference>
<dbReference type="OrthoDB" id="5988014at2759"/>
<sequence length="238" mass="27650">GAAEVIVRRQDTPAKAGYQKLCLQESGVEGRLPAMHPSASHCVCLLLQFLVLTLRAQHVRDHARTSDQLSRRHIRVYQLYSRTSGKHVQILGKRINATAEDGSKYAKLLVETDTFDSRVRIRGAETGHYICMNRKGKLVGKLVGKGKDCIFTEILLENNYTALRNTKYDGWYMAFTRKGQPRKATKTRQNQREVHFMKRLFKGEPLFPNQDRQRHFEFINYPITKRTQRTRLPKRHRT</sequence>
<dbReference type="PROSITE" id="PS00247">
    <property type="entry name" value="HBGF_FGF"/>
    <property type="match status" value="1"/>
</dbReference>
<comment type="subcellular location">
    <subcellularLocation>
        <location evidence="1">Secreted</location>
    </subcellularLocation>
</comment>
<evidence type="ECO:0000256" key="5">
    <source>
        <dbReference type="ARBA" id="ARBA00023030"/>
    </source>
</evidence>
<evidence type="ECO:0000256" key="3">
    <source>
        <dbReference type="ARBA" id="ARBA00022525"/>
    </source>
</evidence>
<evidence type="ECO:0000313" key="7">
    <source>
        <dbReference type="EMBL" id="GCC18684.1"/>
    </source>
</evidence>
<dbReference type="STRING" id="137246.A0A401RKR5"/>
<evidence type="ECO:0000256" key="6">
    <source>
        <dbReference type="RuleBase" id="RU049442"/>
    </source>
</evidence>
<dbReference type="GO" id="GO:0005576">
    <property type="term" value="C:extracellular region"/>
    <property type="evidence" value="ECO:0007669"/>
    <property type="project" value="UniProtKB-SubCell"/>
</dbReference>
<reference evidence="7 8" key="1">
    <citation type="journal article" date="2018" name="Nat. Ecol. Evol.">
        <title>Shark genomes provide insights into elasmobranch evolution and the origin of vertebrates.</title>
        <authorList>
            <person name="Hara Y"/>
            <person name="Yamaguchi K"/>
            <person name="Onimaru K"/>
            <person name="Kadota M"/>
            <person name="Koyanagi M"/>
            <person name="Keeley SD"/>
            <person name="Tatsumi K"/>
            <person name="Tanaka K"/>
            <person name="Motone F"/>
            <person name="Kageyama Y"/>
            <person name="Nozu R"/>
            <person name="Adachi N"/>
            <person name="Nishimura O"/>
            <person name="Nakagawa R"/>
            <person name="Tanegashima C"/>
            <person name="Kiyatake I"/>
            <person name="Matsumoto R"/>
            <person name="Murakumo K"/>
            <person name="Nishida K"/>
            <person name="Terakita A"/>
            <person name="Kuratani S"/>
            <person name="Sato K"/>
            <person name="Hyodo S Kuraku.S."/>
        </authorList>
    </citation>
    <scope>NUCLEOTIDE SEQUENCE [LARGE SCALE GENOMIC DNA]</scope>
</reference>
<dbReference type="SMART" id="SM00442">
    <property type="entry name" value="FGF"/>
    <property type="match status" value="1"/>
</dbReference>
<proteinExistence type="inferred from homology"/>
<dbReference type="Proteomes" id="UP000287033">
    <property type="component" value="Unassembled WGS sequence"/>
</dbReference>
<dbReference type="Pfam" id="PF00167">
    <property type="entry name" value="FGF"/>
    <property type="match status" value="1"/>
</dbReference>
<dbReference type="OMA" id="WIGSARP"/>
<evidence type="ECO:0000256" key="4">
    <source>
        <dbReference type="ARBA" id="ARBA00022729"/>
    </source>
</evidence>
<dbReference type="PRINTS" id="PR00262">
    <property type="entry name" value="IL1HBGF"/>
</dbReference>
<keyword evidence="4" id="KW-0732">Signal</keyword>
<dbReference type="InterPro" id="IPR002209">
    <property type="entry name" value="Fibroblast_GF_fam"/>
</dbReference>
<protein>
    <recommendedName>
        <fullName evidence="6">Fibroblast growth factor</fullName>
        <shortName evidence="6">FGF</shortName>
    </recommendedName>
</protein>
<dbReference type="SUPFAM" id="SSF50353">
    <property type="entry name" value="Cytokine"/>
    <property type="match status" value="1"/>
</dbReference>
<keyword evidence="8" id="KW-1185">Reference proteome</keyword>
<dbReference type="FunFam" id="2.80.10.50:FF:000007">
    <property type="entry name" value="Fibroblast growth factor"/>
    <property type="match status" value="1"/>
</dbReference>
<organism evidence="7 8">
    <name type="scientific">Chiloscyllium punctatum</name>
    <name type="common">Brownbanded bambooshark</name>
    <name type="synonym">Hemiscyllium punctatum</name>
    <dbReference type="NCBI Taxonomy" id="137246"/>
    <lineage>
        <taxon>Eukaryota</taxon>
        <taxon>Metazoa</taxon>
        <taxon>Chordata</taxon>
        <taxon>Craniata</taxon>
        <taxon>Vertebrata</taxon>
        <taxon>Chondrichthyes</taxon>
        <taxon>Elasmobranchii</taxon>
        <taxon>Galeomorphii</taxon>
        <taxon>Galeoidea</taxon>
        <taxon>Orectolobiformes</taxon>
        <taxon>Hemiscylliidae</taxon>
        <taxon>Chiloscyllium</taxon>
    </lineage>
</organism>
<comment type="similarity">
    <text evidence="2 6">Belongs to the heparin-binding growth factors family.</text>
</comment>
<keyword evidence="3" id="KW-0964">Secreted</keyword>
<name>A0A401RKR5_CHIPU</name>
<comment type="caution">
    <text evidence="7">The sequence shown here is derived from an EMBL/GenBank/DDBJ whole genome shotgun (WGS) entry which is preliminary data.</text>
</comment>
<dbReference type="AlphaFoldDB" id="A0A401RKR5"/>
<evidence type="ECO:0000313" key="8">
    <source>
        <dbReference type="Proteomes" id="UP000287033"/>
    </source>
</evidence>
<dbReference type="Gene3D" id="2.80.10.50">
    <property type="match status" value="1"/>
</dbReference>
<evidence type="ECO:0000256" key="2">
    <source>
        <dbReference type="ARBA" id="ARBA00007936"/>
    </source>
</evidence>
<accession>A0A401RKR5</accession>
<dbReference type="InterPro" id="IPR008996">
    <property type="entry name" value="IL1/FGF"/>
</dbReference>